<evidence type="ECO:0000256" key="1">
    <source>
        <dbReference type="SAM" id="SignalP"/>
    </source>
</evidence>
<proteinExistence type="predicted"/>
<dbReference type="Proteomes" id="UP000237105">
    <property type="component" value="Unassembled WGS sequence"/>
</dbReference>
<dbReference type="EMBL" id="JXTB01000002">
    <property type="protein sequence ID" value="PON79995.1"/>
    <property type="molecule type" value="Genomic_DNA"/>
</dbReference>
<feature type="signal peptide" evidence="1">
    <location>
        <begin position="1"/>
        <end position="23"/>
    </location>
</feature>
<reference evidence="3" key="1">
    <citation type="submission" date="2016-06" db="EMBL/GenBank/DDBJ databases">
        <title>Parallel loss of symbiosis genes in relatives of nitrogen-fixing non-legume Parasponia.</title>
        <authorList>
            <person name="Van Velzen R."/>
            <person name="Holmer R."/>
            <person name="Bu F."/>
            <person name="Rutten L."/>
            <person name="Van Zeijl A."/>
            <person name="Liu W."/>
            <person name="Santuari L."/>
            <person name="Cao Q."/>
            <person name="Sharma T."/>
            <person name="Shen D."/>
            <person name="Roswanjaya Y."/>
            <person name="Wardhani T."/>
            <person name="Kalhor M.S."/>
            <person name="Jansen J."/>
            <person name="Van den Hoogen J."/>
            <person name="Gungor B."/>
            <person name="Hartog M."/>
            <person name="Hontelez J."/>
            <person name="Verver J."/>
            <person name="Yang W.-C."/>
            <person name="Schijlen E."/>
            <person name="Repin R."/>
            <person name="Schilthuizen M."/>
            <person name="Schranz E."/>
            <person name="Heidstra R."/>
            <person name="Miyata K."/>
            <person name="Fedorova E."/>
            <person name="Kohlen W."/>
            <person name="Bisseling T."/>
            <person name="Smit S."/>
            <person name="Geurts R."/>
        </authorList>
    </citation>
    <scope>NUCLEOTIDE SEQUENCE [LARGE SCALE GENOMIC DNA]</scope>
    <source>
        <strain evidence="3">cv. WU1-14</strain>
    </source>
</reference>
<accession>A0A2P5E366</accession>
<evidence type="ECO:0000313" key="3">
    <source>
        <dbReference type="Proteomes" id="UP000237105"/>
    </source>
</evidence>
<dbReference type="AlphaFoldDB" id="A0A2P5E366"/>
<dbReference type="PANTHER" id="PTHR33881:SF7">
    <property type="entry name" value="NEUROGENIC LOCUS NOTCH-LIKE PROTEIN"/>
    <property type="match status" value="1"/>
</dbReference>
<evidence type="ECO:0000313" key="2">
    <source>
        <dbReference type="EMBL" id="PON79995.1"/>
    </source>
</evidence>
<sequence>MASTTTFLCTSLLVFLLLQPAAPSSVGELLSPLLSPVFDDVCKEVECGKGTCKPSSDSALFFECECQPGWKQTASGQADNLKFLPCVIPNCTLNYTCSKAPAPVQDKATKLNESMFDPCHWSQCGGGSCNTTSKFTYTCECPAGYYNLLNVSSFPCFQSCEIGMDCTNLGISPSNQSSLSTPSAAENRYNHASSITQGHFLWLIITMVFIAMVL</sequence>
<name>A0A2P5E366_PARAD</name>
<feature type="chain" id="PRO_5015127155" evidence="1">
    <location>
        <begin position="24"/>
        <end position="214"/>
    </location>
</feature>
<keyword evidence="3" id="KW-1185">Reference proteome</keyword>
<protein>
    <submittedName>
        <fullName evidence="2">Neurogenic locus notch-like protein</fullName>
    </submittedName>
</protein>
<organism evidence="2 3">
    <name type="scientific">Parasponia andersonii</name>
    <name type="common">Sponia andersonii</name>
    <dbReference type="NCBI Taxonomy" id="3476"/>
    <lineage>
        <taxon>Eukaryota</taxon>
        <taxon>Viridiplantae</taxon>
        <taxon>Streptophyta</taxon>
        <taxon>Embryophyta</taxon>
        <taxon>Tracheophyta</taxon>
        <taxon>Spermatophyta</taxon>
        <taxon>Magnoliopsida</taxon>
        <taxon>eudicotyledons</taxon>
        <taxon>Gunneridae</taxon>
        <taxon>Pentapetalae</taxon>
        <taxon>rosids</taxon>
        <taxon>fabids</taxon>
        <taxon>Rosales</taxon>
        <taxon>Cannabaceae</taxon>
        <taxon>Parasponia</taxon>
    </lineage>
</organism>
<dbReference type="OrthoDB" id="1914642at2759"/>
<dbReference type="STRING" id="3476.A0A2P5E366"/>
<dbReference type="PANTHER" id="PTHR33881">
    <property type="entry name" value="NEUROGENIC LOCUS NOTCH-LIKE PROTEIN"/>
    <property type="match status" value="1"/>
</dbReference>
<keyword evidence="1" id="KW-0732">Signal</keyword>
<comment type="caution">
    <text evidence="2">The sequence shown here is derived from an EMBL/GenBank/DDBJ whole genome shotgun (WGS) entry which is preliminary data.</text>
</comment>
<gene>
    <name evidence="2" type="ORF">PanWU01x14_004450</name>
</gene>